<accession>A0AAD7MB29</accession>
<comment type="similarity">
    <text evidence="3">Belongs to the RNase Z family.</text>
</comment>
<name>A0AAD7MB29_MYCRO</name>
<dbReference type="SUPFAM" id="SSF56281">
    <property type="entry name" value="Metallo-hydrolase/oxidoreductase"/>
    <property type="match status" value="1"/>
</dbReference>
<dbReference type="InterPro" id="IPR047151">
    <property type="entry name" value="RNZ2-like"/>
</dbReference>
<comment type="caution">
    <text evidence="12">The sequence shown here is derived from an EMBL/GenBank/DDBJ whole genome shotgun (WGS) entry which is preliminary data.</text>
</comment>
<evidence type="ECO:0000256" key="2">
    <source>
        <dbReference type="ARBA" id="ARBA00001947"/>
    </source>
</evidence>
<keyword evidence="13" id="KW-1185">Reference proteome</keyword>
<evidence type="ECO:0000256" key="7">
    <source>
        <dbReference type="ARBA" id="ARBA00022723"/>
    </source>
</evidence>
<comment type="catalytic activity">
    <reaction evidence="1">
        <text>Endonucleolytic cleavage of RNA, removing extra 3' nucleotides from tRNA precursor, generating 3' termini of tRNAs. A 3'-hydroxy group is left at the tRNA terminus and a 5'-phosphoryl group is left at the trailer molecule.</text>
        <dbReference type="EC" id="3.1.26.11"/>
    </reaction>
</comment>
<dbReference type="PANTHER" id="PTHR12553">
    <property type="entry name" value="ZINC PHOSPHODIESTERASE ELAC PROTEIN 2"/>
    <property type="match status" value="1"/>
</dbReference>
<dbReference type="GO" id="GO:0042781">
    <property type="term" value="F:3'-tRNA processing endoribonuclease activity"/>
    <property type="evidence" value="ECO:0007669"/>
    <property type="project" value="UniProtKB-EC"/>
</dbReference>
<dbReference type="PANTHER" id="PTHR12553:SF49">
    <property type="entry name" value="ZINC PHOSPHODIESTERASE ELAC PROTEIN 2"/>
    <property type="match status" value="1"/>
</dbReference>
<evidence type="ECO:0000256" key="8">
    <source>
        <dbReference type="ARBA" id="ARBA00022759"/>
    </source>
</evidence>
<proteinExistence type="inferred from homology"/>
<evidence type="ECO:0000256" key="10">
    <source>
        <dbReference type="ARBA" id="ARBA00022833"/>
    </source>
</evidence>
<reference evidence="12" key="1">
    <citation type="submission" date="2023-03" db="EMBL/GenBank/DDBJ databases">
        <title>Massive genome expansion in bonnet fungi (Mycena s.s.) driven by repeated elements and novel gene families across ecological guilds.</title>
        <authorList>
            <consortium name="Lawrence Berkeley National Laboratory"/>
            <person name="Harder C.B."/>
            <person name="Miyauchi S."/>
            <person name="Viragh M."/>
            <person name="Kuo A."/>
            <person name="Thoen E."/>
            <person name="Andreopoulos B."/>
            <person name="Lu D."/>
            <person name="Skrede I."/>
            <person name="Drula E."/>
            <person name="Henrissat B."/>
            <person name="Morin E."/>
            <person name="Kohler A."/>
            <person name="Barry K."/>
            <person name="LaButti K."/>
            <person name="Morin E."/>
            <person name="Salamov A."/>
            <person name="Lipzen A."/>
            <person name="Mereny Z."/>
            <person name="Hegedus B."/>
            <person name="Baldrian P."/>
            <person name="Stursova M."/>
            <person name="Weitz H."/>
            <person name="Taylor A."/>
            <person name="Grigoriev I.V."/>
            <person name="Nagy L.G."/>
            <person name="Martin F."/>
            <person name="Kauserud H."/>
        </authorList>
    </citation>
    <scope>NUCLEOTIDE SEQUENCE</scope>
    <source>
        <strain evidence="12">CBHHK067</strain>
    </source>
</reference>
<evidence type="ECO:0000256" key="1">
    <source>
        <dbReference type="ARBA" id="ARBA00000402"/>
    </source>
</evidence>
<evidence type="ECO:0000256" key="3">
    <source>
        <dbReference type="ARBA" id="ARBA00007823"/>
    </source>
</evidence>
<evidence type="ECO:0000256" key="4">
    <source>
        <dbReference type="ARBA" id="ARBA00012477"/>
    </source>
</evidence>
<keyword evidence="8" id="KW-0255">Endonuclease</keyword>
<dbReference type="GO" id="GO:0046872">
    <property type="term" value="F:metal ion binding"/>
    <property type="evidence" value="ECO:0007669"/>
    <property type="project" value="UniProtKB-KW"/>
</dbReference>
<protein>
    <recommendedName>
        <fullName evidence="4">ribonuclease Z</fullName>
        <ecNumber evidence="4">3.1.26.11</ecNumber>
    </recommendedName>
</protein>
<gene>
    <name evidence="12" type="ORF">B0H17DRAFT_1124625</name>
</gene>
<dbReference type="AlphaFoldDB" id="A0AAD7MB29"/>
<dbReference type="EMBL" id="JARKIE010000003">
    <property type="protein sequence ID" value="KAJ7708828.1"/>
    <property type="molecule type" value="Genomic_DNA"/>
</dbReference>
<dbReference type="GO" id="GO:0005739">
    <property type="term" value="C:mitochondrion"/>
    <property type="evidence" value="ECO:0007669"/>
    <property type="project" value="TreeGrafter"/>
</dbReference>
<keyword evidence="6" id="KW-0540">Nuclease</keyword>
<feature type="region of interest" description="Disordered" evidence="11">
    <location>
        <begin position="102"/>
        <end position="128"/>
    </location>
</feature>
<keyword evidence="7" id="KW-0479">Metal-binding</keyword>
<dbReference type="Gene3D" id="3.60.15.10">
    <property type="entry name" value="Ribonuclease Z/Hydroxyacylglutathione hydrolase-like"/>
    <property type="match status" value="1"/>
</dbReference>
<sequence length="662" mass="72497">MTIERSGGLGGMLRFIDNLFDDLDIIGPPGTARYLSSTRVHSRTSSLLLLRTRDYFWDRDPIRVNVPETSFVPDLAPQPTPIFQDTHLSVYGIPIFPDECPAASPSEARKRPLSYKRPSGVSDESPPGLRPTMAYAAMGSPILGRFDVEKPDALGVSVTEHKSLQSGNDVVISINEGNTTVTRVMRPEDCMAPPANPTVAVTLDAPAPAYLPSLLESFTRSPFYSKIWSKSHECTVQSVFHLCGRGALEDKRYIKFMNGFHTDTYSHLMVLAGSQFPRMTFTNAALHQLRMNQLDPEVFPIPKISLAAKKDLAKISGLPANSFVMEPSLHVGIRPHILPVVGLPEENVDFFHPATSSTNLLDLSSSVLQQIEDLKHQVKTEETGSASPTLIRIPSRGSILLDASEGTLGQLARQLGTPDVCDVLRDLKCIFVSNTHWAHSGGLAAILAMRQQLDPPAMEPLYLVAVPEIHRHLREVHKIENILAKGSSLSDATRWMSLPFQTTTAKAGLDTWGTGNALNPLQLRLQGIVASAASISTLSHVTGRGLGYATNTNKLRIIRRAEKEPGGLDRGGVGLLREHPAPQRIHITVSQAWRSAGAAYGWPPSANFVMRQGGKDKPVVCFAFDANLTIGTMWKMNLYLPNPVINQMYQESTEVHEVEGLP</sequence>
<organism evidence="12 13">
    <name type="scientific">Mycena rosella</name>
    <name type="common">Pink bonnet</name>
    <name type="synonym">Agaricus rosellus</name>
    <dbReference type="NCBI Taxonomy" id="1033263"/>
    <lineage>
        <taxon>Eukaryota</taxon>
        <taxon>Fungi</taxon>
        <taxon>Dikarya</taxon>
        <taxon>Basidiomycota</taxon>
        <taxon>Agaricomycotina</taxon>
        <taxon>Agaricomycetes</taxon>
        <taxon>Agaricomycetidae</taxon>
        <taxon>Agaricales</taxon>
        <taxon>Marasmiineae</taxon>
        <taxon>Mycenaceae</taxon>
        <taxon>Mycena</taxon>
    </lineage>
</organism>
<evidence type="ECO:0000256" key="6">
    <source>
        <dbReference type="ARBA" id="ARBA00022722"/>
    </source>
</evidence>
<dbReference type="GO" id="GO:1990180">
    <property type="term" value="P:mitochondrial tRNA 3'-end processing"/>
    <property type="evidence" value="ECO:0007669"/>
    <property type="project" value="TreeGrafter"/>
</dbReference>
<comment type="cofactor">
    <cofactor evidence="2">
        <name>Zn(2+)</name>
        <dbReference type="ChEBI" id="CHEBI:29105"/>
    </cofactor>
</comment>
<dbReference type="EC" id="3.1.26.11" evidence="4"/>
<keyword evidence="10" id="KW-0862">Zinc</keyword>
<evidence type="ECO:0000313" key="13">
    <source>
        <dbReference type="Proteomes" id="UP001221757"/>
    </source>
</evidence>
<evidence type="ECO:0000313" key="12">
    <source>
        <dbReference type="EMBL" id="KAJ7708828.1"/>
    </source>
</evidence>
<dbReference type="Proteomes" id="UP001221757">
    <property type="component" value="Unassembled WGS sequence"/>
</dbReference>
<evidence type="ECO:0000256" key="11">
    <source>
        <dbReference type="SAM" id="MobiDB-lite"/>
    </source>
</evidence>
<keyword evidence="9" id="KW-0378">Hydrolase</keyword>
<evidence type="ECO:0000256" key="9">
    <source>
        <dbReference type="ARBA" id="ARBA00022801"/>
    </source>
</evidence>
<keyword evidence="5" id="KW-0819">tRNA processing</keyword>
<dbReference type="InterPro" id="IPR036866">
    <property type="entry name" value="RibonucZ/Hydroxyglut_hydro"/>
</dbReference>
<evidence type="ECO:0000256" key="5">
    <source>
        <dbReference type="ARBA" id="ARBA00022694"/>
    </source>
</evidence>